<dbReference type="InterPro" id="IPR011707">
    <property type="entry name" value="Cu-oxidase-like_N"/>
</dbReference>
<dbReference type="Pfam" id="PF07731">
    <property type="entry name" value="Cu-oxidase_2"/>
    <property type="match status" value="1"/>
</dbReference>
<dbReference type="PANTHER" id="PTHR11709">
    <property type="entry name" value="MULTI-COPPER OXIDASE"/>
    <property type="match status" value="1"/>
</dbReference>
<dbReference type="InterPro" id="IPR001117">
    <property type="entry name" value="Cu-oxidase_2nd"/>
</dbReference>
<evidence type="ECO:0000256" key="5">
    <source>
        <dbReference type="SAM" id="MobiDB-lite"/>
    </source>
</evidence>
<dbReference type="CDD" id="cd13874">
    <property type="entry name" value="CuRO_2_CopA"/>
    <property type="match status" value="1"/>
</dbReference>
<feature type="domain" description="Plastocyanin-like" evidence="6">
    <location>
        <begin position="172"/>
        <end position="346"/>
    </location>
</feature>
<keyword evidence="4" id="KW-0186">Copper</keyword>
<dbReference type="CDD" id="cd13848">
    <property type="entry name" value="CuRO_1_CopA"/>
    <property type="match status" value="1"/>
</dbReference>
<reference evidence="10" key="1">
    <citation type="submission" date="2017-09" db="EMBL/GenBank/DDBJ databases">
        <title>FDA dAtabase for Regulatory Grade micrObial Sequences (FDA-ARGOS): Supporting development and validation of Infectious Disease Dx tests.</title>
        <authorList>
            <person name="Minogue T."/>
            <person name="Wolcott M."/>
            <person name="Wasieloski L."/>
            <person name="Aguilar W."/>
            <person name="Moore D."/>
            <person name="Tallon L."/>
            <person name="Sadzewicz L."/>
            <person name="Ott S."/>
            <person name="Zhao X."/>
            <person name="Nagaraj S."/>
            <person name="Vavikolanu K."/>
            <person name="Aluvathingal J."/>
            <person name="Nadendla S."/>
            <person name="Sichtig H."/>
        </authorList>
    </citation>
    <scope>NUCLEOTIDE SEQUENCE [LARGE SCALE GENOMIC DNA]</scope>
    <source>
        <strain evidence="10">FDAARGOS_390</strain>
    </source>
</reference>
<dbReference type="EMBL" id="PDDY01000001">
    <property type="protein sequence ID" value="PEH41617.1"/>
    <property type="molecule type" value="Genomic_DNA"/>
</dbReference>
<dbReference type="InterPro" id="IPR034279">
    <property type="entry name" value="CuRO_3_CopA"/>
</dbReference>
<dbReference type="AlphaFoldDB" id="A0A2A7SD85"/>
<dbReference type="GO" id="GO:0005507">
    <property type="term" value="F:copper ion binding"/>
    <property type="evidence" value="ECO:0007669"/>
    <property type="project" value="InterPro"/>
</dbReference>
<dbReference type="Proteomes" id="UP000220629">
    <property type="component" value="Unassembled WGS sequence"/>
</dbReference>
<dbReference type="GO" id="GO:0042597">
    <property type="term" value="C:periplasmic space"/>
    <property type="evidence" value="ECO:0007669"/>
    <property type="project" value="UniProtKB-SubCell"/>
</dbReference>
<keyword evidence="3" id="KW-0560">Oxidoreductase</keyword>
<evidence type="ECO:0000313" key="10">
    <source>
        <dbReference type="Proteomes" id="UP000220629"/>
    </source>
</evidence>
<dbReference type="Gene3D" id="2.60.40.420">
    <property type="entry name" value="Cupredoxins - blue copper proteins"/>
    <property type="match status" value="3"/>
</dbReference>
<sequence>MHTNLGRRNFVTRLCAAGVAGGLGMWRPEVWALEGGDRPRALAGSEFDLAIARSSVEIGGRSRRATTVNGTLPGPVLRWREGDTVTLRVANRMDEASSIHWHGIVLPSNMDGVPGLSFDGIAPGSSYTYRFKVRQHGTYWYHSHSSLQEQTGVYGPLIIDPAQPDARRCERDYVVMLSDWSDEDPRRIKSRLKKQSNYYNFHQRTLVDLFRDARRDGWRATLADRRMWSAMRMSPTDLSDVGGYTYTYLVNGAAPDDNWTGLFNPGERVRLRFINASAMSYFDVRIPGLRMTVVAADGQDVEPVAVDEFRIAVAETYDVVVEPGSAEAYTIFAQSMDRSGYARATLARREGLAAPVPALDPRPLLTMADMGMDHGAMAGMSPDAMQGMDHGATAGMSSDAMQGMDHGATAGMSSDAMQGMDHGATAGMSSDAMQGMDHGATAGMSSDAMQGMDHGAMAGMSPDAMQGMDHGAMAGMSPDAMQGMDHGAMAGMSSDTMQGMDHGAMAGMIQHPTTERGNPLVDAQAMAPTARLDDPGVGLRDNSRRVLTYADLRSTFPDPDGRSPMRSIELHLTGHMEKFAWSFNGLKFSDAGPIRLRYGERVRLVLVNDTMMAHPIHLHGMWSDLEDEAGRFQVRKHTIDMPPGTRRSYRVTADALGRWAYHCHLLFHMETGMFREVVVEE</sequence>
<evidence type="ECO:0000256" key="3">
    <source>
        <dbReference type="ARBA" id="ARBA00023002"/>
    </source>
</evidence>
<dbReference type="NCBIfam" id="TIGR01480">
    <property type="entry name" value="copper_res_A"/>
    <property type="match status" value="1"/>
</dbReference>
<evidence type="ECO:0000259" key="6">
    <source>
        <dbReference type="Pfam" id="PF00394"/>
    </source>
</evidence>
<feature type="domain" description="Plastocyanin-like" evidence="7">
    <location>
        <begin position="564"/>
        <end position="680"/>
    </location>
</feature>
<protein>
    <submittedName>
        <fullName evidence="9">Copper oxidase</fullName>
    </submittedName>
</protein>
<dbReference type="InterPro" id="IPR006311">
    <property type="entry name" value="TAT_signal"/>
</dbReference>
<dbReference type="InterPro" id="IPR011706">
    <property type="entry name" value="Cu-oxidase_C"/>
</dbReference>
<keyword evidence="2" id="KW-0479">Metal-binding</keyword>
<evidence type="ECO:0000259" key="7">
    <source>
        <dbReference type="Pfam" id="PF07731"/>
    </source>
</evidence>
<gene>
    <name evidence="9" type="ORF">CRM94_05315</name>
</gene>
<accession>A0A2A7SD85</accession>
<proteinExistence type="predicted"/>
<dbReference type="InterPro" id="IPR002355">
    <property type="entry name" value="Cu_oxidase_Cu_BS"/>
</dbReference>
<dbReference type="Pfam" id="PF00394">
    <property type="entry name" value="Cu-oxidase"/>
    <property type="match status" value="1"/>
</dbReference>
<dbReference type="SUPFAM" id="SSF49503">
    <property type="entry name" value="Cupredoxins"/>
    <property type="match status" value="3"/>
</dbReference>
<dbReference type="Pfam" id="PF07732">
    <property type="entry name" value="Cu-oxidase_3"/>
    <property type="match status" value="1"/>
</dbReference>
<evidence type="ECO:0000256" key="1">
    <source>
        <dbReference type="ARBA" id="ARBA00004418"/>
    </source>
</evidence>
<dbReference type="PROSITE" id="PS51318">
    <property type="entry name" value="TAT"/>
    <property type="match status" value="1"/>
</dbReference>
<dbReference type="InterPro" id="IPR034284">
    <property type="entry name" value="CuRO_1_CopA"/>
</dbReference>
<evidence type="ECO:0000256" key="4">
    <source>
        <dbReference type="ARBA" id="ARBA00023008"/>
    </source>
</evidence>
<feature type="region of interest" description="Disordered" evidence="5">
    <location>
        <begin position="384"/>
        <end position="500"/>
    </location>
</feature>
<dbReference type="PROSITE" id="PS00079">
    <property type="entry name" value="MULTICOPPER_OXIDASE1"/>
    <property type="match status" value="1"/>
</dbReference>
<dbReference type="RefSeq" id="WP_098151657.1">
    <property type="nucleotide sequence ID" value="NZ_CP065596.1"/>
</dbReference>
<organism evidence="9 10">
    <name type="scientific">Burkholderia gladioli</name>
    <name type="common">Pseudomonas marginata</name>
    <name type="synonym">Phytomonas marginata</name>
    <dbReference type="NCBI Taxonomy" id="28095"/>
    <lineage>
        <taxon>Bacteria</taxon>
        <taxon>Pseudomonadati</taxon>
        <taxon>Pseudomonadota</taxon>
        <taxon>Betaproteobacteria</taxon>
        <taxon>Burkholderiales</taxon>
        <taxon>Burkholderiaceae</taxon>
        <taxon>Burkholderia</taxon>
    </lineage>
</organism>
<comment type="subcellular location">
    <subcellularLocation>
        <location evidence="1">Periplasm</location>
    </subcellularLocation>
</comment>
<evidence type="ECO:0000313" key="9">
    <source>
        <dbReference type="EMBL" id="PEH41617.1"/>
    </source>
</evidence>
<dbReference type="CDD" id="cd13896">
    <property type="entry name" value="CuRO_3_CopA"/>
    <property type="match status" value="1"/>
</dbReference>
<name>A0A2A7SD85_BURGA</name>
<dbReference type="InterPro" id="IPR019546">
    <property type="entry name" value="TAT_signal_bac_arc"/>
</dbReference>
<dbReference type="InterPro" id="IPR033138">
    <property type="entry name" value="Cu_oxidase_CS"/>
</dbReference>
<evidence type="ECO:0000256" key="2">
    <source>
        <dbReference type="ARBA" id="ARBA00022723"/>
    </source>
</evidence>
<dbReference type="InterPro" id="IPR034282">
    <property type="entry name" value="CuRO_2_CopA"/>
</dbReference>
<dbReference type="InterPro" id="IPR006376">
    <property type="entry name" value="Cu-R_CopA"/>
</dbReference>
<evidence type="ECO:0000259" key="8">
    <source>
        <dbReference type="Pfam" id="PF07732"/>
    </source>
</evidence>
<dbReference type="InterPro" id="IPR008972">
    <property type="entry name" value="Cupredoxin"/>
</dbReference>
<dbReference type="GO" id="GO:0016491">
    <property type="term" value="F:oxidoreductase activity"/>
    <property type="evidence" value="ECO:0007669"/>
    <property type="project" value="UniProtKB-KW"/>
</dbReference>
<dbReference type="NCBIfam" id="TIGR01409">
    <property type="entry name" value="TAT_signal_seq"/>
    <property type="match status" value="1"/>
</dbReference>
<dbReference type="PROSITE" id="PS00080">
    <property type="entry name" value="MULTICOPPER_OXIDASE2"/>
    <property type="match status" value="1"/>
</dbReference>
<comment type="caution">
    <text evidence="9">The sequence shown here is derived from an EMBL/GenBank/DDBJ whole genome shotgun (WGS) entry which is preliminary data.</text>
</comment>
<dbReference type="InterPro" id="IPR045087">
    <property type="entry name" value="Cu-oxidase_fam"/>
</dbReference>
<dbReference type="PANTHER" id="PTHR11709:SF394">
    <property type="entry name" value="FI03373P-RELATED"/>
    <property type="match status" value="1"/>
</dbReference>
<feature type="domain" description="Plastocyanin-like" evidence="8">
    <location>
        <begin position="54"/>
        <end position="162"/>
    </location>
</feature>